<name>A0A2P2IZH6_RHIMU</name>
<proteinExistence type="predicted"/>
<sequence length="25" mass="3076">MKQHFLLKYACRNLEILYIPVLKIK</sequence>
<organism evidence="1">
    <name type="scientific">Rhizophora mucronata</name>
    <name type="common">Asiatic mangrove</name>
    <dbReference type="NCBI Taxonomy" id="61149"/>
    <lineage>
        <taxon>Eukaryota</taxon>
        <taxon>Viridiplantae</taxon>
        <taxon>Streptophyta</taxon>
        <taxon>Embryophyta</taxon>
        <taxon>Tracheophyta</taxon>
        <taxon>Spermatophyta</taxon>
        <taxon>Magnoliopsida</taxon>
        <taxon>eudicotyledons</taxon>
        <taxon>Gunneridae</taxon>
        <taxon>Pentapetalae</taxon>
        <taxon>rosids</taxon>
        <taxon>fabids</taxon>
        <taxon>Malpighiales</taxon>
        <taxon>Rhizophoraceae</taxon>
        <taxon>Rhizophora</taxon>
    </lineage>
</organism>
<protein>
    <submittedName>
        <fullName evidence="1">Uncharacterized protein</fullName>
    </submittedName>
</protein>
<dbReference type="EMBL" id="GGEC01006117">
    <property type="protein sequence ID" value="MBW86600.1"/>
    <property type="molecule type" value="Transcribed_RNA"/>
</dbReference>
<evidence type="ECO:0000313" key="1">
    <source>
        <dbReference type="EMBL" id="MBW86600.1"/>
    </source>
</evidence>
<accession>A0A2P2IZH6</accession>
<reference evidence="1" key="1">
    <citation type="submission" date="2018-02" db="EMBL/GenBank/DDBJ databases">
        <title>Rhizophora mucronata_Transcriptome.</title>
        <authorList>
            <person name="Meera S.P."/>
            <person name="Sreeshan A."/>
            <person name="Augustine A."/>
        </authorList>
    </citation>
    <scope>NUCLEOTIDE SEQUENCE</scope>
    <source>
        <tissue evidence="1">Leaf</tissue>
    </source>
</reference>
<dbReference type="AlphaFoldDB" id="A0A2P2IZH6"/>